<evidence type="ECO:0000256" key="3">
    <source>
        <dbReference type="ARBA" id="ARBA00022692"/>
    </source>
</evidence>
<organism evidence="8 9">
    <name type="scientific">Undibacterium arcticum</name>
    <dbReference type="NCBI Taxonomy" id="1762892"/>
    <lineage>
        <taxon>Bacteria</taxon>
        <taxon>Pseudomonadati</taxon>
        <taxon>Pseudomonadota</taxon>
        <taxon>Betaproteobacteria</taxon>
        <taxon>Burkholderiales</taxon>
        <taxon>Oxalobacteraceae</taxon>
        <taxon>Undibacterium</taxon>
    </lineage>
</organism>
<evidence type="ECO:0000256" key="1">
    <source>
        <dbReference type="ARBA" id="ARBA00004651"/>
    </source>
</evidence>
<name>A0ABV7EZH0_9BURK</name>
<keyword evidence="9" id="KW-1185">Reference proteome</keyword>
<comment type="caution">
    <text evidence="8">The sequence shown here is derived from an EMBL/GenBank/DDBJ whole genome shotgun (WGS) entry which is preliminary data.</text>
</comment>
<dbReference type="InterPro" id="IPR017039">
    <property type="entry name" value="Virul_fac_BrkB"/>
</dbReference>
<feature type="transmembrane region" description="Helical" evidence="7">
    <location>
        <begin position="91"/>
        <end position="116"/>
    </location>
</feature>
<dbReference type="NCBIfam" id="TIGR00765">
    <property type="entry name" value="yihY_not_rbn"/>
    <property type="match status" value="1"/>
</dbReference>
<keyword evidence="3 7" id="KW-0812">Transmembrane</keyword>
<evidence type="ECO:0000313" key="9">
    <source>
        <dbReference type="Proteomes" id="UP001595530"/>
    </source>
</evidence>
<sequence>MTLKNIWILIKAAASSWVDDYAQSMGAALAYYTMFSIAPLLLIVISIAGLIFGVEAARGEIVGQLQELMGPQGAQAVQGLLESVSKPTESVTATLVGGILLLIGATTVFGELQAALDRIWRAPKRNKGGIGSLLRARLLSFGMIMGIGFLLMVSLVVSAALAALGKLWGPLFAGWEILAHLINFVVSFAFITILFAMIYKFMPRVKVDWADVWIGSAVTALLFTIGKFLIGFYIGKSGMTSGFGAAGSLVAVLVWVYYSAQIFLMGAEFTWAYALTFGSRKEHPVPAAAPTVPSQTTKKQADKNMIEAKQAAIEEDLSKKNESGTSQAKN</sequence>
<proteinExistence type="predicted"/>
<keyword evidence="4 7" id="KW-1133">Transmembrane helix</keyword>
<evidence type="ECO:0000313" key="8">
    <source>
        <dbReference type="EMBL" id="MFC3107361.1"/>
    </source>
</evidence>
<protein>
    <submittedName>
        <fullName evidence="8">YihY/virulence factor BrkB family protein</fullName>
    </submittedName>
</protein>
<dbReference type="RefSeq" id="WP_390331031.1">
    <property type="nucleotide sequence ID" value="NZ_JBHRTP010000011.1"/>
</dbReference>
<dbReference type="PANTHER" id="PTHR30213:SF1">
    <property type="entry name" value="INNER MEMBRANE PROTEIN YHJD"/>
    <property type="match status" value="1"/>
</dbReference>
<keyword evidence="2" id="KW-1003">Cell membrane</keyword>
<feature type="transmembrane region" description="Helical" evidence="7">
    <location>
        <begin position="137"/>
        <end position="165"/>
    </location>
</feature>
<reference evidence="9" key="1">
    <citation type="journal article" date="2019" name="Int. J. Syst. Evol. Microbiol.">
        <title>The Global Catalogue of Microorganisms (GCM) 10K type strain sequencing project: providing services to taxonomists for standard genome sequencing and annotation.</title>
        <authorList>
            <consortium name="The Broad Institute Genomics Platform"/>
            <consortium name="The Broad Institute Genome Sequencing Center for Infectious Disease"/>
            <person name="Wu L."/>
            <person name="Ma J."/>
        </authorList>
    </citation>
    <scope>NUCLEOTIDE SEQUENCE [LARGE SCALE GENOMIC DNA]</scope>
    <source>
        <strain evidence="9">KCTC 42986</strain>
    </source>
</reference>
<evidence type="ECO:0000256" key="6">
    <source>
        <dbReference type="SAM" id="MobiDB-lite"/>
    </source>
</evidence>
<feature type="region of interest" description="Disordered" evidence="6">
    <location>
        <begin position="285"/>
        <end position="305"/>
    </location>
</feature>
<evidence type="ECO:0000256" key="5">
    <source>
        <dbReference type="ARBA" id="ARBA00023136"/>
    </source>
</evidence>
<feature type="transmembrane region" description="Helical" evidence="7">
    <location>
        <begin position="211"/>
        <end position="234"/>
    </location>
</feature>
<evidence type="ECO:0000256" key="7">
    <source>
        <dbReference type="SAM" id="Phobius"/>
    </source>
</evidence>
<accession>A0ABV7EZH0</accession>
<dbReference type="PIRSF" id="PIRSF035875">
    <property type="entry name" value="RNase_BN"/>
    <property type="match status" value="1"/>
</dbReference>
<gene>
    <name evidence="8" type="ORF">ACFOFO_05205</name>
</gene>
<feature type="transmembrane region" description="Helical" evidence="7">
    <location>
        <begin position="29"/>
        <end position="52"/>
    </location>
</feature>
<comment type="subcellular location">
    <subcellularLocation>
        <location evidence="1">Cell membrane</location>
        <topology evidence="1">Multi-pass membrane protein</topology>
    </subcellularLocation>
</comment>
<keyword evidence="5 7" id="KW-0472">Membrane</keyword>
<dbReference type="Proteomes" id="UP001595530">
    <property type="component" value="Unassembled WGS sequence"/>
</dbReference>
<dbReference type="PANTHER" id="PTHR30213">
    <property type="entry name" value="INNER MEMBRANE PROTEIN YHJD"/>
    <property type="match status" value="1"/>
</dbReference>
<evidence type="ECO:0000256" key="4">
    <source>
        <dbReference type="ARBA" id="ARBA00022989"/>
    </source>
</evidence>
<dbReference type="EMBL" id="JBHRTP010000011">
    <property type="protein sequence ID" value="MFC3107361.1"/>
    <property type="molecule type" value="Genomic_DNA"/>
</dbReference>
<feature type="transmembrane region" description="Helical" evidence="7">
    <location>
        <begin position="177"/>
        <end position="199"/>
    </location>
</feature>
<evidence type="ECO:0000256" key="2">
    <source>
        <dbReference type="ARBA" id="ARBA00022475"/>
    </source>
</evidence>
<dbReference type="Pfam" id="PF03631">
    <property type="entry name" value="Virul_fac_BrkB"/>
    <property type="match status" value="1"/>
</dbReference>